<dbReference type="InterPro" id="IPR055354">
    <property type="entry name" value="DUF7507"/>
</dbReference>
<evidence type="ECO:0000313" key="5">
    <source>
        <dbReference type="Proteomes" id="UP000050488"/>
    </source>
</evidence>
<evidence type="ECO:0008006" key="6">
    <source>
        <dbReference type="Google" id="ProtNLM"/>
    </source>
</evidence>
<evidence type="ECO:0000256" key="1">
    <source>
        <dbReference type="SAM" id="MobiDB-lite"/>
    </source>
</evidence>
<feature type="region of interest" description="Disordered" evidence="1">
    <location>
        <begin position="327"/>
        <end position="379"/>
    </location>
</feature>
<feature type="domain" description="DUF7507" evidence="3">
    <location>
        <begin position="760"/>
        <end position="828"/>
    </location>
</feature>
<gene>
    <name evidence="4" type="ORF">Clow_01651</name>
</gene>
<feature type="domain" description="T-Q ester bond containing" evidence="2">
    <location>
        <begin position="380"/>
        <end position="508"/>
    </location>
</feature>
<feature type="compositionally biased region" description="Polar residues" evidence="1">
    <location>
        <begin position="561"/>
        <end position="573"/>
    </location>
</feature>
<dbReference type="InterPro" id="IPR041100">
    <property type="entry name" value="TQ"/>
</dbReference>
<dbReference type="InterPro" id="IPR013783">
    <property type="entry name" value="Ig-like_fold"/>
</dbReference>
<comment type="caution">
    <text evidence="4">The sequence shown here is derived from an EMBL/GenBank/DDBJ whole genome shotgun (WGS) entry which is preliminary data.</text>
</comment>
<name>A0A0Q0UH89_9CORY</name>
<feature type="domain" description="T-Q ester bond containing" evidence="2">
    <location>
        <begin position="950"/>
        <end position="1044"/>
    </location>
</feature>
<feature type="region of interest" description="Disordered" evidence="1">
    <location>
        <begin position="169"/>
        <end position="190"/>
    </location>
</feature>
<protein>
    <recommendedName>
        <fullName evidence="6">T-Q ester bond containing domain-containing protein</fullName>
    </recommendedName>
</protein>
<feature type="region of interest" description="Disordered" evidence="1">
    <location>
        <begin position="630"/>
        <end position="652"/>
    </location>
</feature>
<keyword evidence="5" id="KW-1185">Reference proteome</keyword>
<dbReference type="PATRIC" id="fig|1544413.3.peg.1654"/>
<evidence type="ECO:0000259" key="3">
    <source>
        <dbReference type="Pfam" id="PF24346"/>
    </source>
</evidence>
<feature type="compositionally biased region" description="Basic and acidic residues" evidence="1">
    <location>
        <begin position="171"/>
        <end position="184"/>
    </location>
</feature>
<dbReference type="STRING" id="1544413.Clow_01651"/>
<reference evidence="4 5" key="1">
    <citation type="submission" date="2015-10" db="EMBL/GenBank/DDBJ databases">
        <title>Corynebacteirum lowii and Corynebacterium oculi species nova, derived from human clinical disease and and emended description of Corynebacterium mastiditis.</title>
        <authorList>
            <person name="Bernard K."/>
            <person name="Pacheco A.L."/>
            <person name="Mcdougall C."/>
            <person name="Burtx T."/>
            <person name="Weibe D."/>
            <person name="Tyler S."/>
            <person name="Olson A.B."/>
            <person name="Cnockaert M."/>
            <person name="Eguchi H."/>
            <person name="Kuwahara T."/>
            <person name="Nakayama-Imaohji H."/>
            <person name="Boudewijins M."/>
            <person name="Van Hoecke F."/>
            <person name="Bernier A.-M."/>
            <person name="Vandamme P."/>
        </authorList>
    </citation>
    <scope>NUCLEOTIDE SEQUENCE [LARGE SCALE GENOMIC DNA]</scope>
    <source>
        <strain evidence="4 5">NML 130206</strain>
    </source>
</reference>
<feature type="domain" description="T-Q ester bond containing" evidence="2">
    <location>
        <begin position="588"/>
        <end position="713"/>
    </location>
</feature>
<dbReference type="GO" id="GO:0005975">
    <property type="term" value="P:carbohydrate metabolic process"/>
    <property type="evidence" value="ECO:0007669"/>
    <property type="project" value="UniProtKB-ARBA"/>
</dbReference>
<feature type="region of interest" description="Disordered" evidence="1">
    <location>
        <begin position="834"/>
        <end position="934"/>
    </location>
</feature>
<evidence type="ECO:0000313" key="4">
    <source>
        <dbReference type="EMBL" id="KQB85910.1"/>
    </source>
</evidence>
<dbReference type="Gene3D" id="2.60.40.10">
    <property type="entry name" value="Immunoglobulins"/>
    <property type="match status" value="1"/>
</dbReference>
<dbReference type="Gene3D" id="2.60.40.3930">
    <property type="match status" value="4"/>
</dbReference>
<evidence type="ECO:0000259" key="2">
    <source>
        <dbReference type="Pfam" id="PF18202"/>
    </source>
</evidence>
<dbReference type="EMBL" id="LKEV01000005">
    <property type="protein sequence ID" value="KQB85910.1"/>
    <property type="molecule type" value="Genomic_DNA"/>
</dbReference>
<dbReference type="Pfam" id="PF18202">
    <property type="entry name" value="TQ"/>
    <property type="match status" value="4"/>
</dbReference>
<accession>A0A0Q0UH89</accession>
<dbReference type="NCBIfam" id="NF033903">
    <property type="entry name" value="VaFE_rpt"/>
    <property type="match status" value="4"/>
</dbReference>
<organism evidence="4 5">
    <name type="scientific">Corynebacterium lowii</name>
    <dbReference type="NCBI Taxonomy" id="1544413"/>
    <lineage>
        <taxon>Bacteria</taxon>
        <taxon>Bacillati</taxon>
        <taxon>Actinomycetota</taxon>
        <taxon>Actinomycetes</taxon>
        <taxon>Mycobacteriales</taxon>
        <taxon>Corynebacteriaceae</taxon>
        <taxon>Corynebacterium</taxon>
    </lineage>
</organism>
<proteinExistence type="predicted"/>
<sequence length="1107" mass="116404">MTLRLAVGNQSEQLEKNPKYKNLVGPAREKYNEWKEVQAPEGSYIVVRDPYGYKADESISPQRVIPIDQPGVPEPRKPVVKTQAEFAEGATQVVAGATVNDTVTYEDLVPGKQYTLEAQLVDKANESKVLGSGSKDFTADESGNGSVVVPITVDDSVAEPVEAAVAFETLKSSDKEAQENKAADLPEGSADDVIAEHKDIEDAAQTVTSAEDQQAAIELKKYIGDQKFEGQEVPQAEGAGSPGVIDAQDKDTAYVAKKGQELTVTFAVKNTGKLNLKGVKVTDELITGEGFESSELSAISPESQDIAEGETKYFTATLTAPAAGKFHGDKAKAAGTPVDETGKEIPWVNGDGERQQPGTPVESNEDPAHAKTSEPRKPVVKTQAEFAEGATQVVAGATVNDTVTYEDLVPGKQYTLEAQLVDKANESKVLGSGSKDFTADESGNGSVVVPITVDDSVAEPVEAAVAFETLKSSDKEAQENKAADLPEGSADDVIAEHKDIEDAAQTVTSEDASKVLPKPKRPQEGVSPSSQDDKDQVNPEDESSDESMPSSEKPVPEPSSQAPVETQEPTASVTAEPAEPSDLEPSISTSVDPKTMEIAPGGKVVDTVSYKGLKPGVEYTLKAEMRDKDDQDRVIGSGEKTFTTPASDAESVDGSVDVDISFNANAKDVSSAVAFEELTSKVVDAKGNETPDVSSPNAIAEHKDINDAAQTVNSEEKPGTAKLELKKYIGTEEFTGSEKPQDSPGADGVVDAQDASKAFEAKDADQELTVTFVVTNTGGLDLKDVSVADELTDADTAGIELGEITPAKQDIKVGESVNFTAKIKAPEAGTLHADEAKATGVPVDENGKEVAWTDVDGKEHKPGESVDSDVDPAHAVTPKPGEEPEPAAEPGEPTEKPAKPTEKPAKPTEKPAKPTEKPAKPTEKPAKPTEKPAKPVITTDAAIEDHGALVAGATVVDTVSFSNLVVGKKYELFAELMCKDSGESTGATAKVTFVPQVADGQVNVPVTVVDGGCLKQVAFETLLNADGEVVAVHHDINDEAQTVSAQDVLKPAPSQEVKAAKKDKNVTVVTEGAPEVGKAVAPKTPRRSIKAIPSGSLVFEEGMPSRI</sequence>
<feature type="compositionally biased region" description="Basic and acidic residues" evidence="1">
    <location>
        <begin position="366"/>
        <end position="377"/>
    </location>
</feature>
<dbReference type="AlphaFoldDB" id="A0A0Q0UH89"/>
<feature type="region of interest" description="Disordered" evidence="1">
    <location>
        <begin position="468"/>
        <end position="601"/>
    </location>
</feature>
<feature type="compositionally biased region" description="Basic and acidic residues" evidence="1">
    <location>
        <begin position="855"/>
        <end position="864"/>
    </location>
</feature>
<feature type="compositionally biased region" description="Basic and acidic residues" evidence="1">
    <location>
        <begin position="893"/>
        <end position="933"/>
    </location>
</feature>
<dbReference type="Pfam" id="PF24346">
    <property type="entry name" value="DUF7507"/>
    <property type="match status" value="1"/>
</dbReference>
<dbReference type="Proteomes" id="UP000050488">
    <property type="component" value="Unassembled WGS sequence"/>
</dbReference>
<feature type="compositionally biased region" description="Basic and acidic residues" evidence="1">
    <location>
        <begin position="471"/>
        <end position="484"/>
    </location>
</feature>
<feature type="domain" description="T-Q ester bond containing" evidence="2">
    <location>
        <begin position="80"/>
        <end position="208"/>
    </location>
</feature>